<evidence type="ECO:0000256" key="5">
    <source>
        <dbReference type="ARBA" id="ARBA00022801"/>
    </source>
</evidence>
<dbReference type="InterPro" id="IPR014721">
    <property type="entry name" value="Ribsml_uS5_D2-typ_fold_subgr"/>
</dbReference>
<proteinExistence type="inferred from homology"/>
<gene>
    <name evidence="7 9" type="primary">rnpA</name>
    <name evidence="9" type="ORF">CK501_02480</name>
</gene>
<dbReference type="InterPro" id="IPR020568">
    <property type="entry name" value="Ribosomal_Su5_D2-typ_SF"/>
</dbReference>
<comment type="subunit">
    <text evidence="7">Consists of a catalytic RNA component (M1 or rnpB) and a protein subunit.</text>
</comment>
<comment type="caution">
    <text evidence="9">The sequence shown here is derived from an EMBL/GenBank/DDBJ whole genome shotgun (WGS) entry which is preliminary data.</text>
</comment>
<dbReference type="Gene3D" id="3.30.230.10">
    <property type="match status" value="1"/>
</dbReference>
<dbReference type="Proteomes" id="UP000218896">
    <property type="component" value="Unassembled WGS sequence"/>
</dbReference>
<evidence type="ECO:0000256" key="6">
    <source>
        <dbReference type="ARBA" id="ARBA00022884"/>
    </source>
</evidence>
<dbReference type="InterPro" id="IPR020539">
    <property type="entry name" value="RNase_P_CS"/>
</dbReference>
<dbReference type="NCBIfam" id="TIGR00188">
    <property type="entry name" value="rnpA"/>
    <property type="match status" value="1"/>
</dbReference>
<dbReference type="GO" id="GO:0001682">
    <property type="term" value="P:tRNA 5'-leader removal"/>
    <property type="evidence" value="ECO:0007669"/>
    <property type="project" value="UniProtKB-UniRule"/>
</dbReference>
<sequence>MRAVVPRVVSASASEPVQLPPDLRFPRQARLLNSRDYTRVFNSVEFRFGSRGFLMLARSSDESRALPRLGIIVARRHLPKATARNRFKRAVRESFRHRQHDLPALDIIVLARPGGNTMDNAELFRELDRAWRKLGQQATSRSPVKTG</sequence>
<organism evidence="9 10">
    <name type="scientific">Halovibrio salipaludis</name>
    <dbReference type="NCBI Taxonomy" id="2032626"/>
    <lineage>
        <taxon>Bacteria</taxon>
        <taxon>Pseudomonadati</taxon>
        <taxon>Pseudomonadota</taxon>
        <taxon>Gammaproteobacteria</taxon>
        <taxon>Oceanospirillales</taxon>
        <taxon>Halomonadaceae</taxon>
        <taxon>Halovibrio</taxon>
    </lineage>
</organism>
<dbReference type="PROSITE" id="PS00648">
    <property type="entry name" value="RIBONUCLEASE_P"/>
    <property type="match status" value="1"/>
</dbReference>
<dbReference type="PANTHER" id="PTHR33992:SF1">
    <property type="entry name" value="RIBONUCLEASE P PROTEIN COMPONENT"/>
    <property type="match status" value="1"/>
</dbReference>
<evidence type="ECO:0000313" key="9">
    <source>
        <dbReference type="EMBL" id="PAU82035.1"/>
    </source>
</evidence>
<dbReference type="PANTHER" id="PTHR33992">
    <property type="entry name" value="RIBONUCLEASE P PROTEIN COMPONENT"/>
    <property type="match status" value="1"/>
</dbReference>
<name>A0A2A2FBR8_9GAMM</name>
<protein>
    <recommendedName>
        <fullName evidence="7 8">Ribonuclease P protein component</fullName>
        <shortName evidence="7">RNase P protein</shortName>
        <shortName evidence="7">RNaseP protein</shortName>
        <ecNumber evidence="7 8">3.1.26.5</ecNumber>
    </recommendedName>
    <alternativeName>
        <fullName evidence="7">Protein C5</fullName>
    </alternativeName>
</protein>
<keyword evidence="4 7" id="KW-0255">Endonuclease</keyword>
<dbReference type="GO" id="GO:0030677">
    <property type="term" value="C:ribonuclease P complex"/>
    <property type="evidence" value="ECO:0007669"/>
    <property type="project" value="TreeGrafter"/>
</dbReference>
<comment type="catalytic activity">
    <reaction evidence="7">
        <text>Endonucleolytic cleavage of RNA, removing 5'-extranucleotides from tRNA precursor.</text>
        <dbReference type="EC" id="3.1.26.5"/>
    </reaction>
</comment>
<keyword evidence="6 7" id="KW-0694">RNA-binding</keyword>
<dbReference type="GO" id="GO:0000049">
    <property type="term" value="F:tRNA binding"/>
    <property type="evidence" value="ECO:0007669"/>
    <property type="project" value="UniProtKB-UniRule"/>
</dbReference>
<dbReference type="HAMAP" id="MF_00227">
    <property type="entry name" value="RNase_P"/>
    <property type="match status" value="1"/>
</dbReference>
<dbReference type="SUPFAM" id="SSF54211">
    <property type="entry name" value="Ribosomal protein S5 domain 2-like"/>
    <property type="match status" value="1"/>
</dbReference>
<keyword evidence="3 7" id="KW-0540">Nuclease</keyword>
<comment type="similarity">
    <text evidence="7">Belongs to the RnpA family.</text>
</comment>
<dbReference type="Pfam" id="PF00825">
    <property type="entry name" value="Ribonuclease_P"/>
    <property type="match status" value="1"/>
</dbReference>
<evidence type="ECO:0000256" key="3">
    <source>
        <dbReference type="ARBA" id="ARBA00022722"/>
    </source>
</evidence>
<evidence type="ECO:0000256" key="1">
    <source>
        <dbReference type="ARBA" id="ARBA00002663"/>
    </source>
</evidence>
<dbReference type="InterPro" id="IPR000100">
    <property type="entry name" value="RNase_P"/>
</dbReference>
<accession>A0A2A2FBR8</accession>
<dbReference type="GO" id="GO:0004526">
    <property type="term" value="F:ribonuclease P activity"/>
    <property type="evidence" value="ECO:0007669"/>
    <property type="project" value="UniProtKB-UniRule"/>
</dbReference>
<keyword evidence="5 7" id="KW-0378">Hydrolase</keyword>
<keyword evidence="2 7" id="KW-0819">tRNA processing</keyword>
<reference evidence="9 10" key="1">
    <citation type="submission" date="2017-08" db="EMBL/GenBank/DDBJ databases">
        <title>Halovibrio sewagensis sp. nov., isolated from wastewater of high salinity.</title>
        <authorList>
            <person name="Dong X."/>
            <person name="Zhang G."/>
        </authorList>
    </citation>
    <scope>NUCLEOTIDE SEQUENCE [LARGE SCALE GENOMIC DNA]</scope>
    <source>
        <strain evidence="9 10">YL5-2</strain>
    </source>
</reference>
<dbReference type="GO" id="GO:0042781">
    <property type="term" value="F:3'-tRNA processing endoribonuclease activity"/>
    <property type="evidence" value="ECO:0007669"/>
    <property type="project" value="TreeGrafter"/>
</dbReference>
<evidence type="ECO:0000256" key="4">
    <source>
        <dbReference type="ARBA" id="ARBA00022759"/>
    </source>
</evidence>
<keyword evidence="10" id="KW-1185">Reference proteome</keyword>
<evidence type="ECO:0000256" key="8">
    <source>
        <dbReference type="NCBIfam" id="TIGR00188"/>
    </source>
</evidence>
<dbReference type="EMBL" id="NSKD01000001">
    <property type="protein sequence ID" value="PAU82035.1"/>
    <property type="molecule type" value="Genomic_DNA"/>
</dbReference>
<evidence type="ECO:0000256" key="7">
    <source>
        <dbReference type="HAMAP-Rule" id="MF_00227"/>
    </source>
</evidence>
<comment type="function">
    <text evidence="1 7">RNaseP catalyzes the removal of the 5'-leader sequence from pre-tRNA to produce the mature 5'-terminus. It can also cleave other RNA substrates such as 4.5S RNA. The protein component plays an auxiliary but essential role in vivo by binding to the 5'-leader sequence and broadening the substrate specificity of the ribozyme.</text>
</comment>
<dbReference type="EC" id="3.1.26.5" evidence="7 8"/>
<dbReference type="AlphaFoldDB" id="A0A2A2FBR8"/>
<evidence type="ECO:0000256" key="2">
    <source>
        <dbReference type="ARBA" id="ARBA00022694"/>
    </source>
</evidence>
<evidence type="ECO:0000313" key="10">
    <source>
        <dbReference type="Proteomes" id="UP000218896"/>
    </source>
</evidence>